<dbReference type="Proteomes" id="UP000293154">
    <property type="component" value="Chromosome"/>
</dbReference>
<dbReference type="KEGG" id="prag:EKN56_03355"/>
<feature type="transmembrane region" description="Helical" evidence="6">
    <location>
        <begin position="178"/>
        <end position="198"/>
    </location>
</feature>
<feature type="transmembrane region" description="Helical" evidence="6">
    <location>
        <begin position="51"/>
        <end position="78"/>
    </location>
</feature>
<name>A0A411WH29_9GAMM</name>
<accession>A0A411WH29</accession>
<dbReference type="PANTHER" id="PTHR47371:SF3">
    <property type="entry name" value="PHOSPHOGLYCEROL TRANSFERASE I"/>
    <property type="match status" value="1"/>
</dbReference>
<dbReference type="InterPro" id="IPR000917">
    <property type="entry name" value="Sulfatase_N"/>
</dbReference>
<dbReference type="Pfam" id="PF00884">
    <property type="entry name" value="Sulfatase"/>
    <property type="match status" value="1"/>
</dbReference>
<evidence type="ECO:0000256" key="3">
    <source>
        <dbReference type="ARBA" id="ARBA00022692"/>
    </source>
</evidence>
<keyword evidence="4 6" id="KW-1133">Transmembrane helix</keyword>
<evidence type="ECO:0000313" key="8">
    <source>
        <dbReference type="EMBL" id="QBH95523.1"/>
    </source>
</evidence>
<feature type="transmembrane region" description="Helical" evidence="6">
    <location>
        <begin position="90"/>
        <end position="114"/>
    </location>
</feature>
<dbReference type="CDD" id="cd16015">
    <property type="entry name" value="LTA_synthase"/>
    <property type="match status" value="1"/>
</dbReference>
<feature type="domain" description="Sulfatase N-terminal" evidence="7">
    <location>
        <begin position="286"/>
        <end position="577"/>
    </location>
</feature>
<evidence type="ECO:0000256" key="2">
    <source>
        <dbReference type="ARBA" id="ARBA00022475"/>
    </source>
</evidence>
<comment type="subcellular location">
    <subcellularLocation>
        <location evidence="1">Cell membrane</location>
        <topology evidence="1">Multi-pass membrane protein</topology>
    </subcellularLocation>
</comment>
<gene>
    <name evidence="8" type="ORF">EKN56_03355</name>
</gene>
<reference evidence="8 9" key="1">
    <citation type="submission" date="2019-03" db="EMBL/GenBank/DDBJ databases">
        <title>Pragia sp. nov. isolated from the gut tract of Carduelis flavirostris.</title>
        <authorList>
            <person name="Ge Y."/>
        </authorList>
    </citation>
    <scope>NUCLEOTIDE SEQUENCE [LARGE SCALE GENOMIC DNA]</scope>
    <source>
        <strain evidence="8 9">CF-458</strain>
    </source>
</reference>
<keyword evidence="5 6" id="KW-0472">Membrane</keyword>
<evidence type="ECO:0000256" key="5">
    <source>
        <dbReference type="ARBA" id="ARBA00023136"/>
    </source>
</evidence>
<proteinExistence type="predicted"/>
<dbReference type="EMBL" id="CP034752">
    <property type="protein sequence ID" value="QBH95523.1"/>
    <property type="molecule type" value="Genomic_DNA"/>
</dbReference>
<keyword evidence="9" id="KW-1185">Reference proteome</keyword>
<sequence>MWFFRFRQAFVALLLPWLLAVLTQTAGRTYLLSAYGSNEILAGFDSDVTRMFWTGGLFDIRIASLLFVPCLLIAALLAVTQRSFHFWQRFWPWLATLLSTLVLTITVGNIFYYATYDRAIDIFVFGLIEDDTVAVLTTMWQDYPVIRGLLGLGLFALLVFWLYRRWQRRLSAKPERRLSLPIGALSTLLILAIGFVGMRGSIGTFPLRQSDAQVSELKMLNMLTPNGLMALNWAFKAHSENNHFAEATDQQGQELLSRFLDKPTPAGLAPFIAKTDVNPVAKQTPPNVVFAVMESMGYYLESYDRPDRDLFGALKQHWISDWRFERFISEGDGTIDSLSRFFVRSPMSGITQSSAQSLDFASNMFKPWLANGYKVIFVTSGNGSWRNLNQFLSHLGVSEFMEQNGLKKRYPEAQLGTWGVPDEFMFRYIEERLAEADKNGEHVLIMSMSTTHHPPYKTPDGYQKTKIVLSDEEKQRLSNLATGATLDEVMQTLRYTNDQLGQFISWVKSQPLGARTIIAATGDHNIRGIGYPDTRERVLGHGVPFYLYVPQAYRQQSHFDAARVGSHKDIWPTLYQLSLSDTPYYKTGCNLLAEHLDDIWCQGYNPEAIITPQGAYLLTDKGEYRPWVSDKGLLLGEPQAMTPEQQKQFNRWSGFTDLLLWQLNRQVHKQQ</sequence>
<protein>
    <submittedName>
        <fullName evidence="8">LTA synthase family protein</fullName>
    </submittedName>
</protein>
<dbReference type="RefSeq" id="WP_130590514.1">
    <property type="nucleotide sequence ID" value="NZ_CP034752.1"/>
</dbReference>
<organism evidence="8 9">
    <name type="scientific">Limnobaculum zhutongyuii</name>
    <dbReference type="NCBI Taxonomy" id="2498113"/>
    <lineage>
        <taxon>Bacteria</taxon>
        <taxon>Pseudomonadati</taxon>
        <taxon>Pseudomonadota</taxon>
        <taxon>Gammaproteobacteria</taxon>
        <taxon>Enterobacterales</taxon>
        <taxon>Budviciaceae</taxon>
        <taxon>Limnobaculum</taxon>
    </lineage>
</organism>
<dbReference type="GO" id="GO:0005886">
    <property type="term" value="C:plasma membrane"/>
    <property type="evidence" value="ECO:0007669"/>
    <property type="project" value="UniProtKB-SubCell"/>
</dbReference>
<dbReference type="OrthoDB" id="9760224at2"/>
<evidence type="ECO:0000256" key="4">
    <source>
        <dbReference type="ARBA" id="ARBA00022989"/>
    </source>
</evidence>
<evidence type="ECO:0000256" key="1">
    <source>
        <dbReference type="ARBA" id="ARBA00004651"/>
    </source>
</evidence>
<dbReference type="Gene3D" id="3.40.720.10">
    <property type="entry name" value="Alkaline Phosphatase, subunit A"/>
    <property type="match status" value="1"/>
</dbReference>
<evidence type="ECO:0000256" key="6">
    <source>
        <dbReference type="SAM" id="Phobius"/>
    </source>
</evidence>
<dbReference type="AlphaFoldDB" id="A0A411WH29"/>
<keyword evidence="3 6" id="KW-0812">Transmembrane</keyword>
<dbReference type="SUPFAM" id="SSF53649">
    <property type="entry name" value="Alkaline phosphatase-like"/>
    <property type="match status" value="1"/>
</dbReference>
<dbReference type="InterPro" id="IPR017850">
    <property type="entry name" value="Alkaline_phosphatase_core_sf"/>
</dbReference>
<keyword evidence="2" id="KW-1003">Cell membrane</keyword>
<evidence type="ECO:0000259" key="7">
    <source>
        <dbReference type="Pfam" id="PF00884"/>
    </source>
</evidence>
<dbReference type="PANTHER" id="PTHR47371">
    <property type="entry name" value="LIPOTEICHOIC ACID SYNTHASE"/>
    <property type="match status" value="1"/>
</dbReference>
<feature type="transmembrane region" description="Helical" evidence="6">
    <location>
        <begin position="145"/>
        <end position="166"/>
    </location>
</feature>
<dbReference type="InterPro" id="IPR050448">
    <property type="entry name" value="OpgB/LTA_synthase_biosynth"/>
</dbReference>
<evidence type="ECO:0000313" key="9">
    <source>
        <dbReference type="Proteomes" id="UP000293154"/>
    </source>
</evidence>